<dbReference type="GO" id="GO:0009279">
    <property type="term" value="C:cell outer membrane"/>
    <property type="evidence" value="ECO:0007669"/>
    <property type="project" value="UniProtKB-SubCell"/>
</dbReference>
<evidence type="ECO:0000256" key="9">
    <source>
        <dbReference type="NCBIfam" id="TIGR03303"/>
    </source>
</evidence>
<comment type="subunit">
    <text evidence="8">Part of the Bam complex.</text>
</comment>
<dbReference type="Proteomes" id="UP000077173">
    <property type="component" value="Unassembled WGS sequence"/>
</dbReference>
<gene>
    <name evidence="8" type="primary">bamA</name>
    <name evidence="11" type="ORF">AXW67_17240</name>
</gene>
<dbReference type="Gene3D" id="2.40.160.50">
    <property type="entry name" value="membrane protein fhac: a member of the omp85/tpsb transporter family"/>
    <property type="match status" value="1"/>
</dbReference>
<sequence>MKFGLRLRGGLLATLIMFGAPVVAPVGAVFVSSSALAQTVQSISVEGNRRVEVETIRSYFKPGPGGRLDQASIDDGLKALIETGLFQDVKINRGPGGNIIVSVVENPVIGRIAFEGNKKIKDEQLTAEVQSKARGTFSRAMVQSDTLRIAEIYRRSGRYDVRVTPEIIEQPNNRVDLIFTIDEGAKTSVKSIEFIGNNAFSSYRLRDVIKTHESNLLSWLSSGDIYDPDRVEADRDLIRRFYLKHGFADVQVVAALTEYDPEKKGFLVTFKIDEGQQYRVGSVEFRTSIANFDANVMRSYSRVSVGSLYNVESVEKSVEEMQIEASRRGYAFAVVRPGGDRNFEAHSVSVVFNIDEGPRTYIERINIRGNTRTRDYVIRREFDISEGDAYNRALVDRAERRLKNLDYFKTVKITTEPGSSSDRVVLIVDLEEKSTGDFSVSGGYSTTDGALAEVSISERNLLGRGLYAKAAVTYGQYARGYSLSFVEPYLLDYRVALGLDLYQRTQLSNSFISYGTKTLGFSPRLGFSLREDLALQVRYSVYQQEITLPSYLADCNNNQFLADGVTPNPAFNPSPAFANANGISLASTNGLGCYANGEASLPVRKELAGGKTLTSALGYSLNYNTLDNNKNPTDGLLVDFKQDFAGVGGDVTYLKTAVDAKYYQSLVSDLVGLVHLQGGVLTKIGNNELRMLDQFQMGPNLVRGFAPNGIGPRDLNPFGTQDALGGTKYWGASLELQMPFWFLPKEVGLKGAVYADAGGLYDYQGPTTWLATNELTTTKNSNCIPSTINPATPGTCTGLVFDNGNVVRSSVGVGLIWASPFGPLRFDYAVPLTKGKYDRVQEFRFGGGTSF</sequence>
<dbReference type="InterPro" id="IPR034746">
    <property type="entry name" value="POTRA"/>
</dbReference>
<comment type="similarity">
    <text evidence="8">Belongs to the BamA family.</text>
</comment>
<dbReference type="PANTHER" id="PTHR12815:SF23">
    <property type="entry name" value="OUTER MEMBRANE PROTEIN ASSEMBLY FACTOR BAMA"/>
    <property type="match status" value="1"/>
</dbReference>
<name>A0A176Z361_9BRAD</name>
<dbReference type="GO" id="GO:0051205">
    <property type="term" value="P:protein insertion into membrane"/>
    <property type="evidence" value="ECO:0007669"/>
    <property type="project" value="UniProtKB-UniRule"/>
</dbReference>
<reference evidence="11 12" key="1">
    <citation type="submission" date="2016-02" db="EMBL/GenBank/DDBJ databases">
        <title>Draft genome sequence of the strain BR 10247T Bradyrhizobium neotropicale isolated from nodules of Centrolobium paraense.</title>
        <authorList>
            <person name="Simoes-Araujo J.L."/>
            <person name="Barauna A.C."/>
            <person name="Silva K."/>
            <person name="Zilli J.E."/>
        </authorList>
    </citation>
    <scope>NUCLEOTIDE SEQUENCE [LARGE SCALE GENOMIC DNA]</scope>
    <source>
        <strain evidence="11 12">BR 10247</strain>
    </source>
</reference>
<dbReference type="PANTHER" id="PTHR12815">
    <property type="entry name" value="SORTING AND ASSEMBLY MACHINERY SAMM50 PROTEIN FAMILY MEMBER"/>
    <property type="match status" value="1"/>
</dbReference>
<dbReference type="InterPro" id="IPR010827">
    <property type="entry name" value="BamA/TamA_POTRA"/>
</dbReference>
<dbReference type="PIRSF" id="PIRSF006076">
    <property type="entry name" value="OM_assembly_OMP85"/>
    <property type="match status" value="1"/>
</dbReference>
<evidence type="ECO:0000256" key="8">
    <source>
        <dbReference type="HAMAP-Rule" id="MF_01430"/>
    </source>
</evidence>
<evidence type="ECO:0000259" key="10">
    <source>
        <dbReference type="PROSITE" id="PS51779"/>
    </source>
</evidence>
<evidence type="ECO:0000256" key="7">
    <source>
        <dbReference type="ARBA" id="ARBA00023237"/>
    </source>
</evidence>
<accession>A0A176Z361</accession>
<dbReference type="HAMAP" id="MF_01430">
    <property type="entry name" value="OM_assembly_BamA"/>
    <property type="match status" value="1"/>
</dbReference>
<dbReference type="InterPro" id="IPR039910">
    <property type="entry name" value="D15-like"/>
</dbReference>
<protein>
    <recommendedName>
        <fullName evidence="8 9">Outer membrane protein assembly factor BamA</fullName>
    </recommendedName>
</protein>
<comment type="subcellular location">
    <subcellularLocation>
        <location evidence="8">Cell outer membrane</location>
    </subcellularLocation>
    <subcellularLocation>
        <location evidence="1">Membrane</location>
    </subcellularLocation>
</comment>
<keyword evidence="4 8" id="KW-0732">Signal</keyword>
<organism evidence="11 12">
    <name type="scientific">Bradyrhizobium neotropicale</name>
    <dbReference type="NCBI Taxonomy" id="1497615"/>
    <lineage>
        <taxon>Bacteria</taxon>
        <taxon>Pseudomonadati</taxon>
        <taxon>Pseudomonadota</taxon>
        <taxon>Alphaproteobacteria</taxon>
        <taxon>Hyphomicrobiales</taxon>
        <taxon>Nitrobacteraceae</taxon>
        <taxon>Bradyrhizobium</taxon>
    </lineage>
</organism>
<keyword evidence="2 8" id="KW-1134">Transmembrane beta strand</keyword>
<dbReference type="GO" id="GO:0043165">
    <property type="term" value="P:Gram-negative-bacterium-type cell outer membrane assembly"/>
    <property type="evidence" value="ECO:0007669"/>
    <property type="project" value="UniProtKB-UniRule"/>
</dbReference>
<keyword evidence="12" id="KW-1185">Reference proteome</keyword>
<feature type="domain" description="POTRA" evidence="10">
    <location>
        <begin position="360"/>
        <end position="433"/>
    </location>
</feature>
<evidence type="ECO:0000256" key="1">
    <source>
        <dbReference type="ARBA" id="ARBA00004370"/>
    </source>
</evidence>
<feature type="domain" description="POTRA" evidence="10">
    <location>
        <begin position="107"/>
        <end position="184"/>
    </location>
</feature>
<evidence type="ECO:0000313" key="11">
    <source>
        <dbReference type="EMBL" id="OAF15098.1"/>
    </source>
</evidence>
<evidence type="ECO:0000256" key="6">
    <source>
        <dbReference type="ARBA" id="ARBA00023136"/>
    </source>
</evidence>
<evidence type="ECO:0000256" key="4">
    <source>
        <dbReference type="ARBA" id="ARBA00022729"/>
    </source>
</evidence>
<dbReference type="Pfam" id="PF07244">
    <property type="entry name" value="POTRA"/>
    <property type="match status" value="5"/>
</dbReference>
<dbReference type="InterPro" id="IPR000184">
    <property type="entry name" value="Bac_surfAg_D15"/>
</dbReference>
<feature type="domain" description="POTRA" evidence="10">
    <location>
        <begin position="38"/>
        <end position="106"/>
    </location>
</feature>
<keyword evidence="7 8" id="KW-0998">Cell outer membrane</keyword>
<evidence type="ECO:0000313" key="12">
    <source>
        <dbReference type="Proteomes" id="UP000077173"/>
    </source>
</evidence>
<dbReference type="Gene3D" id="3.10.20.310">
    <property type="entry name" value="membrane protein fhac"/>
    <property type="match status" value="5"/>
</dbReference>
<dbReference type="InterPro" id="IPR023707">
    <property type="entry name" value="OM_assembly_BamA"/>
</dbReference>
<dbReference type="AlphaFoldDB" id="A0A176Z361"/>
<dbReference type="RefSeq" id="WP_063679665.1">
    <property type="nucleotide sequence ID" value="NZ_LSEF01000064.1"/>
</dbReference>
<dbReference type="PROSITE" id="PS51779">
    <property type="entry name" value="POTRA"/>
    <property type="match status" value="3"/>
</dbReference>
<dbReference type="NCBIfam" id="TIGR03303">
    <property type="entry name" value="OM_YaeT"/>
    <property type="match status" value="1"/>
</dbReference>
<comment type="caution">
    <text evidence="11">The sequence shown here is derived from an EMBL/GenBank/DDBJ whole genome shotgun (WGS) entry which is preliminary data.</text>
</comment>
<keyword evidence="6 8" id="KW-0472">Membrane</keyword>
<keyword evidence="3 8" id="KW-0812">Transmembrane</keyword>
<proteinExistence type="inferred from homology"/>
<comment type="function">
    <text evidence="8">Part of the outer membrane protein assembly complex, which is involved in assembly and insertion of beta-barrel proteins into the outer membrane.</text>
</comment>
<evidence type="ECO:0000256" key="5">
    <source>
        <dbReference type="ARBA" id="ARBA00022737"/>
    </source>
</evidence>
<evidence type="ECO:0000256" key="3">
    <source>
        <dbReference type="ARBA" id="ARBA00022692"/>
    </source>
</evidence>
<keyword evidence="5 8" id="KW-0677">Repeat</keyword>
<dbReference type="EMBL" id="LSEF01000064">
    <property type="protein sequence ID" value="OAF15098.1"/>
    <property type="molecule type" value="Genomic_DNA"/>
</dbReference>
<evidence type="ECO:0000256" key="2">
    <source>
        <dbReference type="ARBA" id="ARBA00022452"/>
    </source>
</evidence>
<dbReference type="Pfam" id="PF01103">
    <property type="entry name" value="Omp85"/>
    <property type="match status" value="1"/>
</dbReference>